<name>A0A423DWQ0_9PSED</name>
<dbReference type="CDD" id="cd07025">
    <property type="entry name" value="Peptidase_S66"/>
    <property type="match status" value="1"/>
</dbReference>
<accession>A0A423DWQ0</accession>
<dbReference type="PANTHER" id="PTHR30237:SF2">
    <property type="entry name" value="MUREIN TETRAPEPTIDE CARBOXYPEPTIDASE"/>
    <property type="match status" value="1"/>
</dbReference>
<dbReference type="GO" id="GO:0004180">
    <property type="term" value="F:carboxypeptidase activity"/>
    <property type="evidence" value="ECO:0007669"/>
    <property type="project" value="UniProtKB-KW"/>
</dbReference>
<comment type="similarity">
    <text evidence="1">Belongs to the peptidase S66 family.</text>
</comment>
<evidence type="ECO:0000313" key="9">
    <source>
        <dbReference type="EMBL" id="ROL76713.1"/>
    </source>
</evidence>
<organism evidence="9 10">
    <name type="scientific">Pseudomonas vranovensis</name>
    <dbReference type="NCBI Taxonomy" id="321661"/>
    <lineage>
        <taxon>Bacteria</taxon>
        <taxon>Pseudomonadati</taxon>
        <taxon>Pseudomonadota</taxon>
        <taxon>Gammaproteobacteria</taxon>
        <taxon>Pseudomonadales</taxon>
        <taxon>Pseudomonadaceae</taxon>
        <taxon>Pseudomonas</taxon>
    </lineage>
</organism>
<keyword evidence="10" id="KW-1185">Reference proteome</keyword>
<dbReference type="PANTHER" id="PTHR30237">
    <property type="entry name" value="MURAMOYLTETRAPEPTIDE CARBOXYPEPTIDASE"/>
    <property type="match status" value="1"/>
</dbReference>
<dbReference type="InterPro" id="IPR040449">
    <property type="entry name" value="Peptidase_S66_N"/>
</dbReference>
<dbReference type="InterPro" id="IPR027461">
    <property type="entry name" value="Carboxypeptidase_A_C_sf"/>
</dbReference>
<evidence type="ECO:0000259" key="8">
    <source>
        <dbReference type="Pfam" id="PF17676"/>
    </source>
</evidence>
<evidence type="ECO:0000256" key="3">
    <source>
        <dbReference type="ARBA" id="ARBA00022670"/>
    </source>
</evidence>
<evidence type="ECO:0000259" key="7">
    <source>
        <dbReference type="Pfam" id="PF02016"/>
    </source>
</evidence>
<sequence length="335" mass="36102">MNLPFIQEAGVLTHALPLPSALPAGGLIAIIAPAGPAQVDTLKVNQWFEARGYRCRIYPGVTAVEGYLAGSDAQRLQDLHSAFAAKDVDAIICLRGGYGSMRLLENIDFDLLRRHPKPLVGYSDITALHTAIARHAGFVSFHGAMLKSELLGNKQEPTLSSLFEQLRGQLGAGDRLEHPQAWPLTTILPGIASGPLLGGNLSLLCATLGTPAELHCDGGVLFIEDVNEPLYRVDRLLTQLRLAGKLEGIRGVLVGDFAGIALEALAPLLRQFFAPLQVPVLAGWRSGHCDPNLTLPMGARVCLDADGKCLRLEQDLFERHRGAGQSDLPREVLQR</sequence>
<evidence type="ECO:0000256" key="5">
    <source>
        <dbReference type="ARBA" id="ARBA00022825"/>
    </source>
</evidence>
<evidence type="ECO:0000256" key="1">
    <source>
        <dbReference type="ARBA" id="ARBA00010233"/>
    </source>
</evidence>
<dbReference type="GO" id="GO:0008236">
    <property type="term" value="F:serine-type peptidase activity"/>
    <property type="evidence" value="ECO:0007669"/>
    <property type="project" value="UniProtKB-KW"/>
</dbReference>
<dbReference type="InterPro" id="IPR003507">
    <property type="entry name" value="S66_fam"/>
</dbReference>
<feature type="active site" description="Nucleophile" evidence="6">
    <location>
        <position position="123"/>
    </location>
</feature>
<dbReference type="SUPFAM" id="SSF141986">
    <property type="entry name" value="LD-carboxypeptidase A C-terminal domain-like"/>
    <property type="match status" value="1"/>
</dbReference>
<feature type="active site" description="Charge relay system" evidence="6">
    <location>
        <position position="288"/>
    </location>
</feature>
<dbReference type="Pfam" id="PF02016">
    <property type="entry name" value="Peptidase_S66"/>
    <property type="match status" value="1"/>
</dbReference>
<protein>
    <submittedName>
        <fullName evidence="9">LD-carboxypeptidase</fullName>
    </submittedName>
</protein>
<dbReference type="Proteomes" id="UP000285286">
    <property type="component" value="Unassembled WGS sequence"/>
</dbReference>
<dbReference type="InterPro" id="IPR027478">
    <property type="entry name" value="LdcA_N"/>
</dbReference>
<dbReference type="Pfam" id="PF17676">
    <property type="entry name" value="Peptidase_S66C"/>
    <property type="match status" value="1"/>
</dbReference>
<evidence type="ECO:0000256" key="4">
    <source>
        <dbReference type="ARBA" id="ARBA00022801"/>
    </source>
</evidence>
<dbReference type="AlphaFoldDB" id="A0A423DWQ0"/>
<dbReference type="InterPro" id="IPR040921">
    <property type="entry name" value="Peptidase_S66C"/>
</dbReference>
<feature type="active site" description="Charge relay system" evidence="6">
    <location>
        <position position="224"/>
    </location>
</feature>
<dbReference type="PIRSF" id="PIRSF028757">
    <property type="entry name" value="LD-carboxypeptidase"/>
    <property type="match status" value="1"/>
</dbReference>
<feature type="domain" description="LD-carboxypeptidase N-terminal" evidence="7">
    <location>
        <begin position="28"/>
        <end position="143"/>
    </location>
</feature>
<proteinExistence type="inferred from homology"/>
<dbReference type="RefSeq" id="WP_123565116.1">
    <property type="nucleotide sequence ID" value="NZ_MOAM01000011.1"/>
</dbReference>
<dbReference type="InterPro" id="IPR029062">
    <property type="entry name" value="Class_I_gatase-like"/>
</dbReference>
<keyword evidence="5" id="KW-0720">Serine protease</keyword>
<keyword evidence="4" id="KW-0378">Hydrolase</keyword>
<dbReference type="EMBL" id="MOAM01000011">
    <property type="protein sequence ID" value="ROL76713.1"/>
    <property type="molecule type" value="Genomic_DNA"/>
</dbReference>
<dbReference type="GO" id="GO:0006508">
    <property type="term" value="P:proteolysis"/>
    <property type="evidence" value="ECO:0007669"/>
    <property type="project" value="UniProtKB-KW"/>
</dbReference>
<gene>
    <name evidence="9" type="ORF">BHU25_05910</name>
</gene>
<reference evidence="9 10" key="1">
    <citation type="submission" date="2016-10" db="EMBL/GenBank/DDBJ databases">
        <title>Comparative genome analysis of multiple Pseudomonas spp. focuses on biocontrol and plant growth promoting traits.</title>
        <authorList>
            <person name="Tao X.-Y."/>
            <person name="Taylor C.G."/>
        </authorList>
    </citation>
    <scope>NUCLEOTIDE SEQUENCE [LARGE SCALE GENOMIC DNA]</scope>
    <source>
        <strain evidence="9 10">15D11</strain>
    </source>
</reference>
<dbReference type="Gene3D" id="3.40.50.10740">
    <property type="entry name" value="Class I glutamine amidotransferase-like"/>
    <property type="match status" value="1"/>
</dbReference>
<dbReference type="Gene3D" id="3.50.30.60">
    <property type="entry name" value="LD-carboxypeptidase A C-terminal domain-like"/>
    <property type="match status" value="1"/>
</dbReference>
<evidence type="ECO:0000256" key="6">
    <source>
        <dbReference type="PIRSR" id="PIRSR028757-1"/>
    </source>
</evidence>
<keyword evidence="3" id="KW-0645">Protease</keyword>
<dbReference type="SUPFAM" id="SSF52317">
    <property type="entry name" value="Class I glutamine amidotransferase-like"/>
    <property type="match status" value="1"/>
</dbReference>
<comment type="caution">
    <text evidence="9">The sequence shown here is derived from an EMBL/GenBank/DDBJ whole genome shotgun (WGS) entry which is preliminary data.</text>
</comment>
<evidence type="ECO:0000313" key="10">
    <source>
        <dbReference type="Proteomes" id="UP000285286"/>
    </source>
</evidence>
<evidence type="ECO:0000256" key="2">
    <source>
        <dbReference type="ARBA" id="ARBA00022645"/>
    </source>
</evidence>
<feature type="domain" description="LD-carboxypeptidase C-terminal" evidence="8">
    <location>
        <begin position="193"/>
        <end position="303"/>
    </location>
</feature>
<keyword evidence="2 9" id="KW-0121">Carboxypeptidase</keyword>